<dbReference type="RefSeq" id="WP_009071538.1">
    <property type="nucleotide sequence ID" value="NZ_JH597761.1"/>
</dbReference>
<dbReference type="AlphaFoldDB" id="H2C3C9"/>
<dbReference type="Proteomes" id="UP000003980">
    <property type="component" value="Unassembled WGS sequence"/>
</dbReference>
<proteinExistence type="predicted"/>
<organism evidence="1 2">
    <name type="scientific">Metallosphaera yellowstonensis MK1</name>
    <dbReference type="NCBI Taxonomy" id="671065"/>
    <lineage>
        <taxon>Archaea</taxon>
        <taxon>Thermoproteota</taxon>
        <taxon>Thermoprotei</taxon>
        <taxon>Sulfolobales</taxon>
        <taxon>Sulfolobaceae</taxon>
        <taxon>Metallosphaera</taxon>
    </lineage>
</organism>
<name>H2C3C9_9CREN</name>
<dbReference type="EMBL" id="JH597761">
    <property type="protein sequence ID" value="EHP70750.1"/>
    <property type="molecule type" value="Genomic_DNA"/>
</dbReference>
<evidence type="ECO:0000313" key="2">
    <source>
        <dbReference type="Proteomes" id="UP000003980"/>
    </source>
</evidence>
<keyword evidence="2" id="KW-1185">Reference proteome</keyword>
<dbReference type="OrthoDB" id="34255at2157"/>
<sequence>MKLVIPAESEIKNGSILAVNIDRQPVMEYRSEIRGSSLILDLGWQVSKGKHVIELLLEKGIYKKFSFEI</sequence>
<reference evidence="1 2" key="1">
    <citation type="submission" date="2012-01" db="EMBL/GenBank/DDBJ databases">
        <title>Improved High-Quality Draft sequence of Metallosphaera yellowstonensis MK1.</title>
        <authorList>
            <consortium name="US DOE Joint Genome Institute"/>
            <person name="Lucas S."/>
            <person name="Han J."/>
            <person name="Cheng J.-F."/>
            <person name="Goodwin L."/>
            <person name="Pitluck S."/>
            <person name="Peters L."/>
            <person name="Teshima H."/>
            <person name="Detter J.C."/>
            <person name="Han C."/>
            <person name="Tapia R."/>
            <person name="Land M."/>
            <person name="Hauser L."/>
            <person name="Kyrpides N."/>
            <person name="Kozubal M."/>
            <person name="Macur R.E."/>
            <person name="Jay Z."/>
            <person name="Inskeep W."/>
            <person name="Woyke T."/>
        </authorList>
    </citation>
    <scope>NUCLEOTIDE SEQUENCE [LARGE SCALE GENOMIC DNA]</scope>
    <source>
        <strain evidence="1 2">MK1</strain>
    </source>
</reference>
<gene>
    <name evidence="1" type="ORF">MetMK1DRAFT_00012530</name>
</gene>
<dbReference type="STRING" id="671065.MetMK1DRAFT_00012530"/>
<evidence type="ECO:0000313" key="1">
    <source>
        <dbReference type="EMBL" id="EHP70750.1"/>
    </source>
</evidence>
<protein>
    <submittedName>
        <fullName evidence="1">Uncharacterized protein</fullName>
    </submittedName>
</protein>
<accession>H2C3C9</accession>
<dbReference type="HOGENOM" id="CLU_2766173_0_0_2"/>